<sequence length="63" mass="7147">MKACHALKLPFVFGNLHQPGVTSFTGNLPERKQISKQMHDAWISFACNGNPNHDQLLEEWTVL</sequence>
<dbReference type="AlphaFoldDB" id="A0AA89T4T9"/>
<dbReference type="Gene3D" id="3.40.50.1820">
    <property type="entry name" value="alpha/beta hydrolase"/>
    <property type="match status" value="1"/>
</dbReference>
<dbReference type="Proteomes" id="UP000613002">
    <property type="component" value="Unassembled WGS sequence"/>
</dbReference>
<dbReference type="SUPFAM" id="SSF53474">
    <property type="entry name" value="alpha/beta-Hydrolases"/>
    <property type="match status" value="1"/>
</dbReference>
<accession>A0AA89T4T9</accession>
<dbReference type="InterPro" id="IPR029058">
    <property type="entry name" value="AB_hydrolase_fold"/>
</dbReference>
<comment type="caution">
    <text evidence="2">The sequence shown here is derived from an EMBL/GenBank/DDBJ whole genome shotgun (WGS) entry which is preliminary data.</text>
</comment>
<evidence type="ECO:0000313" key="2">
    <source>
        <dbReference type="EMBL" id="MBB3869143.1"/>
    </source>
</evidence>
<proteinExistence type="predicted"/>
<name>A0AA89T4T9_9BACL</name>
<evidence type="ECO:0000259" key="1">
    <source>
        <dbReference type="Pfam" id="PF00135"/>
    </source>
</evidence>
<keyword evidence="3" id="KW-1185">Reference proteome</keyword>
<evidence type="ECO:0000313" key="3">
    <source>
        <dbReference type="Proteomes" id="UP000613002"/>
    </source>
</evidence>
<dbReference type="InterPro" id="IPR002018">
    <property type="entry name" value="CarbesteraseB"/>
</dbReference>
<organism evidence="2 3">
    <name type="scientific">Parageobacillus toebii NBRC 107807</name>
    <dbReference type="NCBI Taxonomy" id="1223503"/>
    <lineage>
        <taxon>Bacteria</taxon>
        <taxon>Bacillati</taxon>
        <taxon>Bacillota</taxon>
        <taxon>Bacilli</taxon>
        <taxon>Bacillales</taxon>
        <taxon>Anoxybacillaceae</taxon>
        <taxon>Parageobacillus</taxon>
    </lineage>
</organism>
<dbReference type="EMBL" id="JACICZ010000007">
    <property type="protein sequence ID" value="MBB3869143.1"/>
    <property type="molecule type" value="Genomic_DNA"/>
</dbReference>
<gene>
    <name evidence="2" type="ORF">HNR78_002033</name>
</gene>
<protein>
    <submittedName>
        <fullName evidence="2">Carboxylesterase type B</fullName>
    </submittedName>
</protein>
<reference evidence="2 3" key="1">
    <citation type="submission" date="2020-08" db="EMBL/GenBank/DDBJ databases">
        <title>Genomic Encyclopedia of Type Strains, Phase IV (KMG-IV): sequencing the most valuable type-strain genomes for metagenomic binning, comparative biology and taxonomic classification.</title>
        <authorList>
            <person name="Goeker M."/>
        </authorList>
    </citation>
    <scope>NUCLEOTIDE SEQUENCE [LARGE SCALE GENOMIC DNA]</scope>
    <source>
        <strain evidence="2 3">DSM 14590</strain>
    </source>
</reference>
<feature type="domain" description="Carboxylesterase type B" evidence="1">
    <location>
        <begin position="1"/>
        <end position="61"/>
    </location>
</feature>
<dbReference type="Pfam" id="PF00135">
    <property type="entry name" value="COesterase"/>
    <property type="match status" value="1"/>
</dbReference>